<name>A0AB39BEB4_9MICO</name>
<comment type="subcellular location">
    <subcellularLocation>
        <location evidence="2">Cytoplasm</location>
    </subcellularLocation>
</comment>
<sequence>MAERTVELASAHGLHARPATLFTQAVAKSGVPVTIAKGEGKAVNAASILGVISLGIEQGDTVTLASDAPSSDALLDELVTLLATDMDAQ</sequence>
<dbReference type="InterPro" id="IPR050399">
    <property type="entry name" value="HPr"/>
</dbReference>
<dbReference type="CDD" id="cd00367">
    <property type="entry name" value="PTS-HPr_like"/>
    <property type="match status" value="1"/>
</dbReference>
<feature type="domain" description="HPr" evidence="6">
    <location>
        <begin position="1"/>
        <end position="89"/>
    </location>
</feature>
<proteinExistence type="predicted"/>
<dbReference type="InterPro" id="IPR035895">
    <property type="entry name" value="HPr-like_sf"/>
</dbReference>
<keyword evidence="5" id="KW-0598">Phosphotransferase system</keyword>
<dbReference type="RefSeq" id="WP_368497305.1">
    <property type="nucleotide sequence ID" value="NZ_CP162511.1"/>
</dbReference>
<organism evidence="7">
    <name type="scientific">Herbiconiux sp. A18JL235</name>
    <dbReference type="NCBI Taxonomy" id="3152363"/>
    <lineage>
        <taxon>Bacteria</taxon>
        <taxon>Bacillati</taxon>
        <taxon>Actinomycetota</taxon>
        <taxon>Actinomycetes</taxon>
        <taxon>Micrococcales</taxon>
        <taxon>Microbacteriaceae</taxon>
        <taxon>Herbiconiux</taxon>
    </lineage>
</organism>
<evidence type="ECO:0000256" key="4">
    <source>
        <dbReference type="ARBA" id="ARBA00022490"/>
    </source>
</evidence>
<dbReference type="AlphaFoldDB" id="A0AB39BEB4"/>
<dbReference type="EMBL" id="CP162511">
    <property type="protein sequence ID" value="XDI04912.1"/>
    <property type="molecule type" value="Genomic_DNA"/>
</dbReference>
<dbReference type="PANTHER" id="PTHR33705:SF2">
    <property type="entry name" value="PHOSPHOCARRIER PROTEIN NPR"/>
    <property type="match status" value="1"/>
</dbReference>
<accession>A0AB39BEB4</accession>
<dbReference type="Pfam" id="PF00381">
    <property type="entry name" value="PTS-HPr"/>
    <property type="match status" value="1"/>
</dbReference>
<dbReference type="GO" id="GO:0009401">
    <property type="term" value="P:phosphoenolpyruvate-dependent sugar phosphotransferase system"/>
    <property type="evidence" value="ECO:0007669"/>
    <property type="project" value="UniProtKB-KW"/>
</dbReference>
<dbReference type="GO" id="GO:0005737">
    <property type="term" value="C:cytoplasm"/>
    <property type="evidence" value="ECO:0007669"/>
    <property type="project" value="UniProtKB-SubCell"/>
</dbReference>
<evidence type="ECO:0000256" key="5">
    <source>
        <dbReference type="ARBA" id="ARBA00022683"/>
    </source>
</evidence>
<keyword evidence="4" id="KW-0963">Cytoplasm</keyword>
<dbReference type="InterPro" id="IPR001020">
    <property type="entry name" value="PTS_HPr_His_P_site"/>
</dbReference>
<dbReference type="SUPFAM" id="SSF55594">
    <property type="entry name" value="HPr-like"/>
    <property type="match status" value="1"/>
</dbReference>
<dbReference type="PROSITE" id="PS00369">
    <property type="entry name" value="PTS_HPR_HIS"/>
    <property type="match status" value="1"/>
</dbReference>
<protein>
    <recommendedName>
        <fullName evidence="3">Phosphocarrier protein HPr</fullName>
    </recommendedName>
</protein>
<evidence type="ECO:0000256" key="1">
    <source>
        <dbReference type="ARBA" id="ARBA00003681"/>
    </source>
</evidence>
<dbReference type="PROSITE" id="PS51350">
    <property type="entry name" value="PTS_HPR_DOM"/>
    <property type="match status" value="1"/>
</dbReference>
<dbReference type="PRINTS" id="PR00107">
    <property type="entry name" value="PHOSPHOCPHPR"/>
</dbReference>
<evidence type="ECO:0000256" key="2">
    <source>
        <dbReference type="ARBA" id="ARBA00004496"/>
    </source>
</evidence>
<gene>
    <name evidence="7" type="ORF">ABFY20_16470</name>
</gene>
<evidence type="ECO:0000259" key="6">
    <source>
        <dbReference type="PROSITE" id="PS51350"/>
    </source>
</evidence>
<evidence type="ECO:0000313" key="7">
    <source>
        <dbReference type="EMBL" id="XDI04912.1"/>
    </source>
</evidence>
<dbReference type="InterPro" id="IPR000032">
    <property type="entry name" value="HPr-like"/>
</dbReference>
<reference evidence="7" key="1">
    <citation type="submission" date="2024-05" db="EMBL/GenBank/DDBJ databases">
        <title>Herbiconiux sp. A18JL235.</title>
        <authorList>
            <person name="Zhang G."/>
        </authorList>
    </citation>
    <scope>NUCLEOTIDE SEQUENCE</scope>
    <source>
        <strain evidence="7">A18JL235</strain>
    </source>
</reference>
<dbReference type="Gene3D" id="3.30.1340.10">
    <property type="entry name" value="HPr-like"/>
    <property type="match status" value="1"/>
</dbReference>
<dbReference type="NCBIfam" id="TIGR01003">
    <property type="entry name" value="PTS_HPr_family"/>
    <property type="match status" value="1"/>
</dbReference>
<comment type="function">
    <text evidence="1">General (non sugar-specific) component of the phosphoenolpyruvate-dependent sugar phosphotransferase system (sugar PTS). This major carbohydrate active-transport system catalyzes the phosphorylation of incoming sugar substrates concomitantly with their translocation across the cell membrane. The phosphoryl group from phosphoenolpyruvate (PEP) is transferred to the phosphoryl carrier protein HPr by enzyme I. Phospho-HPr then transfers it to the PTS EIIA domain.</text>
</comment>
<dbReference type="PANTHER" id="PTHR33705">
    <property type="entry name" value="PHOSPHOCARRIER PROTEIN HPR"/>
    <property type="match status" value="1"/>
</dbReference>
<evidence type="ECO:0000256" key="3">
    <source>
        <dbReference type="ARBA" id="ARBA00020422"/>
    </source>
</evidence>